<feature type="domain" description="DEK-C" evidence="7">
    <location>
        <begin position="2"/>
        <end position="57"/>
    </location>
</feature>
<dbReference type="InterPro" id="IPR003121">
    <property type="entry name" value="SWIB_MDM2_domain"/>
</dbReference>
<dbReference type="PRINTS" id="PR00886">
    <property type="entry name" value="HIGHMOBLTY12"/>
</dbReference>
<dbReference type="Pfam" id="PF08766">
    <property type="entry name" value="DEK_C"/>
    <property type="match status" value="1"/>
</dbReference>
<dbReference type="GO" id="GO:0003677">
    <property type="term" value="F:DNA binding"/>
    <property type="evidence" value="ECO:0007669"/>
    <property type="project" value="UniProtKB-UniRule"/>
</dbReference>
<evidence type="ECO:0000313" key="8">
    <source>
        <dbReference type="EMBL" id="CAD8224101.1"/>
    </source>
</evidence>
<dbReference type="SUPFAM" id="SSF47095">
    <property type="entry name" value="HMG-box"/>
    <property type="match status" value="1"/>
</dbReference>
<reference evidence="8" key="1">
    <citation type="submission" date="2021-01" db="EMBL/GenBank/DDBJ databases">
        <authorList>
            <person name="Corre E."/>
            <person name="Pelletier E."/>
            <person name="Niang G."/>
            <person name="Scheremetjew M."/>
            <person name="Finn R."/>
            <person name="Kale V."/>
            <person name="Holt S."/>
            <person name="Cochrane G."/>
            <person name="Meng A."/>
            <person name="Brown T."/>
            <person name="Cohen L."/>
        </authorList>
    </citation>
    <scope>NUCLEOTIDE SEQUENCE</scope>
    <source>
        <strain evidence="8">Clade-A-BCC118000</strain>
    </source>
</reference>
<feature type="region of interest" description="Disordered" evidence="4">
    <location>
        <begin position="63"/>
        <end position="96"/>
    </location>
</feature>
<dbReference type="InterPro" id="IPR051965">
    <property type="entry name" value="ChromReg_NeuronalGeneExpr"/>
</dbReference>
<feature type="compositionally biased region" description="Basic and acidic residues" evidence="4">
    <location>
        <begin position="87"/>
        <end position="96"/>
    </location>
</feature>
<dbReference type="Pfam" id="PF00505">
    <property type="entry name" value="HMG_box"/>
    <property type="match status" value="1"/>
</dbReference>
<dbReference type="InterPro" id="IPR019835">
    <property type="entry name" value="SWIB_domain"/>
</dbReference>
<evidence type="ECO:0000259" key="6">
    <source>
        <dbReference type="PROSITE" id="PS51925"/>
    </source>
</evidence>
<dbReference type="PROSITE" id="PS50118">
    <property type="entry name" value="HMG_BOX_2"/>
    <property type="match status" value="1"/>
</dbReference>
<dbReference type="AlphaFoldDB" id="A0A7R9XSD3"/>
<dbReference type="InterPro" id="IPR009071">
    <property type="entry name" value="HMG_box_dom"/>
</dbReference>
<organism evidence="8">
    <name type="scientific">Ostreococcus sp. 'lucimarinus'</name>
    <dbReference type="NCBI Taxonomy" id="242159"/>
    <lineage>
        <taxon>Eukaryota</taxon>
        <taxon>Viridiplantae</taxon>
        <taxon>Chlorophyta</taxon>
        <taxon>Mamiellophyceae</taxon>
        <taxon>Mamiellales</taxon>
        <taxon>Bathycoccaceae</taxon>
        <taxon>Ostreococcus</taxon>
    </lineage>
</organism>
<evidence type="ECO:0000256" key="3">
    <source>
        <dbReference type="PROSITE-ProRule" id="PRU00267"/>
    </source>
</evidence>
<dbReference type="Pfam" id="PF02201">
    <property type="entry name" value="SWIB"/>
    <property type="match status" value="1"/>
</dbReference>
<dbReference type="PANTHER" id="PTHR46040:SF3">
    <property type="entry name" value="HIGH MOBILITY GROUP PROTEIN 2"/>
    <property type="match status" value="1"/>
</dbReference>
<evidence type="ECO:0000256" key="2">
    <source>
        <dbReference type="ARBA" id="ARBA00023242"/>
    </source>
</evidence>
<dbReference type="PROSITE" id="PS51998">
    <property type="entry name" value="DEK_C"/>
    <property type="match status" value="1"/>
</dbReference>
<dbReference type="Gene3D" id="1.10.245.10">
    <property type="entry name" value="SWIB/MDM2 domain"/>
    <property type="match status" value="1"/>
</dbReference>
<dbReference type="PROSITE" id="PS51925">
    <property type="entry name" value="SWIB_MDM2"/>
    <property type="match status" value="1"/>
</dbReference>
<gene>
    <name evidence="8" type="ORF">OLUC0939_LOCUS4827</name>
</gene>
<keyword evidence="2 3" id="KW-0539">Nucleus</keyword>
<evidence type="ECO:0008006" key="9">
    <source>
        <dbReference type="Google" id="ProtNLM"/>
    </source>
</evidence>
<dbReference type="SUPFAM" id="SSF47592">
    <property type="entry name" value="SWIB/MDM2 domain"/>
    <property type="match status" value="1"/>
</dbReference>
<feature type="compositionally biased region" description="Basic residues" evidence="4">
    <location>
        <begin position="74"/>
        <end position="86"/>
    </location>
</feature>
<dbReference type="InterPro" id="IPR036885">
    <property type="entry name" value="SWIB_MDM2_dom_sf"/>
</dbReference>
<dbReference type="InterPro" id="IPR014876">
    <property type="entry name" value="DEK_C"/>
</dbReference>
<dbReference type="Gene3D" id="1.10.30.10">
    <property type="entry name" value="High mobility group box domain"/>
    <property type="match status" value="1"/>
</dbReference>
<feature type="domain" description="HMG box" evidence="5">
    <location>
        <begin position="97"/>
        <end position="165"/>
    </location>
</feature>
<dbReference type="EMBL" id="HBDX01005608">
    <property type="protein sequence ID" value="CAD8224101.1"/>
    <property type="molecule type" value="Transcribed_RNA"/>
</dbReference>
<evidence type="ECO:0000256" key="4">
    <source>
        <dbReference type="SAM" id="MobiDB-lite"/>
    </source>
</evidence>
<dbReference type="Gene3D" id="1.10.10.60">
    <property type="entry name" value="Homeodomain-like"/>
    <property type="match status" value="1"/>
</dbReference>
<proteinExistence type="predicted"/>
<dbReference type="GO" id="GO:0005634">
    <property type="term" value="C:nucleus"/>
    <property type="evidence" value="ECO:0007669"/>
    <property type="project" value="UniProtKB-UniRule"/>
</dbReference>
<dbReference type="PANTHER" id="PTHR46040">
    <property type="entry name" value="HIGH MOBILITY GROUP PROTEIN 2"/>
    <property type="match status" value="1"/>
</dbReference>
<feature type="domain" description="DM2" evidence="6">
    <location>
        <begin position="187"/>
        <end position="268"/>
    </location>
</feature>
<accession>A0A7R9XSD3</accession>
<feature type="DNA-binding region" description="HMG box" evidence="3">
    <location>
        <begin position="97"/>
        <end position="165"/>
    </location>
</feature>
<dbReference type="CDD" id="cd10567">
    <property type="entry name" value="SWIB-MDM2_like"/>
    <property type="match status" value="1"/>
</dbReference>
<evidence type="ECO:0000256" key="1">
    <source>
        <dbReference type="ARBA" id="ARBA00023125"/>
    </source>
</evidence>
<keyword evidence="1 3" id="KW-0238">DNA-binding</keyword>
<dbReference type="SMART" id="SM00398">
    <property type="entry name" value="HMG"/>
    <property type="match status" value="1"/>
</dbReference>
<protein>
    <recommendedName>
        <fullName evidence="9">HMG box domain-containing protein</fullName>
    </recommendedName>
</protein>
<dbReference type="SMART" id="SM00151">
    <property type="entry name" value="SWIB"/>
    <property type="match status" value="1"/>
</dbReference>
<name>A0A7R9XSD3_9CHLO</name>
<sequence length="273" mass="31490">MEDTQRQIARLLPDIIRGADLEKATVRTLQKSLENSMGRDLGEHKNFIRAEVEHFLKGAVTKKRAALDEEGSKGKKAKAQKKTGRGKTKEIVDPTRPKGPKGAYMCFVSARRSQIKDANPDMTFPDIARELGVEWKTMSDASRHRYEQMAELDKDRYTREMSSYVPLSDEKMQELREQQSRRKAAGGLQVMYHCSPELTAFLGGVKTINRKELTTRIWQYFRERNLMDPINKRFIVPDTKLSKLLKLQDGERFLAFTVSRYLNPHLVKKVESQ</sequence>
<evidence type="ECO:0000259" key="5">
    <source>
        <dbReference type="PROSITE" id="PS50118"/>
    </source>
</evidence>
<dbReference type="SUPFAM" id="SSF109715">
    <property type="entry name" value="DEK C-terminal domain"/>
    <property type="match status" value="1"/>
</dbReference>
<dbReference type="GO" id="GO:0010468">
    <property type="term" value="P:regulation of gene expression"/>
    <property type="evidence" value="ECO:0007669"/>
    <property type="project" value="TreeGrafter"/>
</dbReference>
<dbReference type="InterPro" id="IPR036910">
    <property type="entry name" value="HMG_box_dom_sf"/>
</dbReference>
<evidence type="ECO:0000259" key="7">
    <source>
        <dbReference type="PROSITE" id="PS51998"/>
    </source>
</evidence>